<sequence length="51" mass="6260">MTFFFSLKRRVQEALLYYHIDKQFTQMQQYEMVRLCHYNIFPHSSVRGGTL</sequence>
<dbReference type="AlphaFoldDB" id="A0A0E9U578"/>
<accession>A0A0E9U578</accession>
<dbReference type="EMBL" id="GBXM01047503">
    <property type="protein sequence ID" value="JAH61074.1"/>
    <property type="molecule type" value="Transcribed_RNA"/>
</dbReference>
<reference evidence="1" key="1">
    <citation type="submission" date="2014-11" db="EMBL/GenBank/DDBJ databases">
        <authorList>
            <person name="Amaro Gonzalez C."/>
        </authorList>
    </citation>
    <scope>NUCLEOTIDE SEQUENCE</scope>
</reference>
<reference evidence="1" key="2">
    <citation type="journal article" date="2015" name="Fish Shellfish Immunol.">
        <title>Early steps in the European eel (Anguilla anguilla)-Vibrio vulnificus interaction in the gills: Role of the RtxA13 toxin.</title>
        <authorList>
            <person name="Callol A."/>
            <person name="Pajuelo D."/>
            <person name="Ebbesson L."/>
            <person name="Teles M."/>
            <person name="MacKenzie S."/>
            <person name="Amaro C."/>
        </authorList>
    </citation>
    <scope>NUCLEOTIDE SEQUENCE</scope>
</reference>
<organism evidence="1">
    <name type="scientific">Anguilla anguilla</name>
    <name type="common">European freshwater eel</name>
    <name type="synonym">Muraena anguilla</name>
    <dbReference type="NCBI Taxonomy" id="7936"/>
    <lineage>
        <taxon>Eukaryota</taxon>
        <taxon>Metazoa</taxon>
        <taxon>Chordata</taxon>
        <taxon>Craniata</taxon>
        <taxon>Vertebrata</taxon>
        <taxon>Euteleostomi</taxon>
        <taxon>Actinopterygii</taxon>
        <taxon>Neopterygii</taxon>
        <taxon>Teleostei</taxon>
        <taxon>Anguilliformes</taxon>
        <taxon>Anguillidae</taxon>
        <taxon>Anguilla</taxon>
    </lineage>
</organism>
<protein>
    <submittedName>
        <fullName evidence="1">Uncharacterized protein</fullName>
    </submittedName>
</protein>
<proteinExistence type="predicted"/>
<evidence type="ECO:0000313" key="1">
    <source>
        <dbReference type="EMBL" id="JAH61074.1"/>
    </source>
</evidence>
<name>A0A0E9U578_ANGAN</name>